<keyword evidence="2" id="KW-1185">Reference proteome</keyword>
<accession>A0A8E2FDU6</accession>
<sequence>MGMTTKSYNTPEDVIDKGLLLTLATALFGPVSFLANNVVYQTTLADINSTVVASGYYDWPNDTTSSVYHEILPLQRLLVDNNSSDISVAQCLNQFYIEAGGRPEEVIIPLVAMATYTYLSSKWTTSLNAFAMMRLGASVADQMPLMIGRRVDDIKELDHIPGRIGDGTGSETIGQLELSGLTELKFRRCRCYEWDNEPSRTTR</sequence>
<reference evidence="1 2" key="1">
    <citation type="journal article" date="2016" name="Nat. Commun.">
        <title>Ectomycorrhizal ecology is imprinted in the genome of the dominant symbiotic fungus Cenococcum geophilum.</title>
        <authorList>
            <consortium name="DOE Joint Genome Institute"/>
            <person name="Peter M."/>
            <person name="Kohler A."/>
            <person name="Ohm R.A."/>
            <person name="Kuo A."/>
            <person name="Krutzmann J."/>
            <person name="Morin E."/>
            <person name="Arend M."/>
            <person name="Barry K.W."/>
            <person name="Binder M."/>
            <person name="Choi C."/>
            <person name="Clum A."/>
            <person name="Copeland A."/>
            <person name="Grisel N."/>
            <person name="Haridas S."/>
            <person name="Kipfer T."/>
            <person name="LaButti K."/>
            <person name="Lindquist E."/>
            <person name="Lipzen A."/>
            <person name="Maire R."/>
            <person name="Meier B."/>
            <person name="Mihaltcheva S."/>
            <person name="Molinier V."/>
            <person name="Murat C."/>
            <person name="Poggeler S."/>
            <person name="Quandt C.A."/>
            <person name="Sperisen C."/>
            <person name="Tritt A."/>
            <person name="Tisserant E."/>
            <person name="Crous P.W."/>
            <person name="Henrissat B."/>
            <person name="Nehls U."/>
            <person name="Egli S."/>
            <person name="Spatafora J.W."/>
            <person name="Grigoriev I.V."/>
            <person name="Martin F.M."/>
        </authorList>
    </citation>
    <scope>NUCLEOTIDE SEQUENCE [LARGE SCALE GENOMIC DNA]</scope>
    <source>
        <strain evidence="1 2">CBS 207.34</strain>
    </source>
</reference>
<dbReference type="Proteomes" id="UP000250140">
    <property type="component" value="Unassembled WGS sequence"/>
</dbReference>
<evidence type="ECO:0000313" key="2">
    <source>
        <dbReference type="Proteomes" id="UP000250140"/>
    </source>
</evidence>
<dbReference type="AlphaFoldDB" id="A0A8E2FDU6"/>
<evidence type="ECO:0000313" key="1">
    <source>
        <dbReference type="EMBL" id="OCL14846.1"/>
    </source>
</evidence>
<proteinExistence type="predicted"/>
<dbReference type="EMBL" id="KV748520">
    <property type="protein sequence ID" value="OCL14846.1"/>
    <property type="molecule type" value="Genomic_DNA"/>
</dbReference>
<protein>
    <submittedName>
        <fullName evidence="1">Uncharacterized protein</fullName>
    </submittedName>
</protein>
<gene>
    <name evidence="1" type="ORF">AOQ84DRAFT_358550</name>
</gene>
<dbReference type="OrthoDB" id="5381672at2759"/>
<name>A0A8E2FDU6_9PEZI</name>
<organism evidence="1 2">
    <name type="scientific">Glonium stellatum</name>
    <dbReference type="NCBI Taxonomy" id="574774"/>
    <lineage>
        <taxon>Eukaryota</taxon>
        <taxon>Fungi</taxon>
        <taxon>Dikarya</taxon>
        <taxon>Ascomycota</taxon>
        <taxon>Pezizomycotina</taxon>
        <taxon>Dothideomycetes</taxon>
        <taxon>Pleosporomycetidae</taxon>
        <taxon>Gloniales</taxon>
        <taxon>Gloniaceae</taxon>
        <taxon>Glonium</taxon>
    </lineage>
</organism>